<reference evidence="1 2" key="1">
    <citation type="journal article" date="2018" name="Nat. Biotechnol.">
        <title>A standardized bacterial taxonomy based on genome phylogeny substantially revises the tree of life.</title>
        <authorList>
            <person name="Parks D.H."/>
            <person name="Chuvochina M."/>
            <person name="Waite D.W."/>
            <person name="Rinke C."/>
            <person name="Skarshewski A."/>
            <person name="Chaumeil P.A."/>
            <person name="Hugenholtz P."/>
        </authorList>
    </citation>
    <scope>NUCLEOTIDE SEQUENCE [LARGE SCALE GENOMIC DNA]</scope>
    <source>
        <strain evidence="1">UBA12021</strain>
    </source>
</reference>
<protein>
    <submittedName>
        <fullName evidence="1">Uncharacterized protein</fullName>
    </submittedName>
</protein>
<sequence length="88" mass="9927">MGNKKTSKSRKKERRLTEIARAQSARQGNVRPRVLAASAEVRDEKSIGKIGYHELPTAEIKRDMVKNLIFMVFAIMTIIGIKISGWSL</sequence>
<dbReference type="EMBL" id="DQFB01000003">
    <property type="protein sequence ID" value="HCQ40335.1"/>
    <property type="molecule type" value="Genomic_DNA"/>
</dbReference>
<gene>
    <name evidence="1" type="ORF">DIU24_01320</name>
</gene>
<proteinExistence type="predicted"/>
<evidence type="ECO:0000313" key="2">
    <source>
        <dbReference type="Proteomes" id="UP000262056"/>
    </source>
</evidence>
<evidence type="ECO:0000313" key="1">
    <source>
        <dbReference type="EMBL" id="HCQ40335.1"/>
    </source>
</evidence>
<organism evidence="1 2">
    <name type="scientific">candidate division WWE3 bacterium</name>
    <dbReference type="NCBI Taxonomy" id="2053526"/>
    <lineage>
        <taxon>Bacteria</taxon>
        <taxon>Katanobacteria</taxon>
    </lineage>
</organism>
<name>A0A656PM48_UNCKA</name>
<comment type="caution">
    <text evidence="1">The sequence shown here is derived from an EMBL/GenBank/DDBJ whole genome shotgun (WGS) entry which is preliminary data.</text>
</comment>
<dbReference type="Proteomes" id="UP000262056">
    <property type="component" value="Unassembled WGS sequence"/>
</dbReference>
<dbReference type="AlphaFoldDB" id="A0A656PM48"/>
<accession>A0A656PM48</accession>